<accession>A0A0E9T193</accession>
<protein>
    <submittedName>
        <fullName evidence="1">Uncharacterized protein</fullName>
    </submittedName>
</protein>
<evidence type="ECO:0000313" key="1">
    <source>
        <dbReference type="EMBL" id="JAH47252.1"/>
    </source>
</evidence>
<sequence length="8" mass="1093">MFNQKRRN</sequence>
<dbReference type="EMBL" id="GBXM01061325">
    <property type="protein sequence ID" value="JAH47252.1"/>
    <property type="molecule type" value="Transcribed_RNA"/>
</dbReference>
<name>A0A0E9T193_ANGAN</name>
<proteinExistence type="predicted"/>
<organism evidence="1">
    <name type="scientific">Anguilla anguilla</name>
    <name type="common">European freshwater eel</name>
    <name type="synonym">Muraena anguilla</name>
    <dbReference type="NCBI Taxonomy" id="7936"/>
    <lineage>
        <taxon>Eukaryota</taxon>
        <taxon>Metazoa</taxon>
        <taxon>Chordata</taxon>
        <taxon>Craniata</taxon>
        <taxon>Vertebrata</taxon>
        <taxon>Euteleostomi</taxon>
        <taxon>Actinopterygii</taxon>
        <taxon>Neopterygii</taxon>
        <taxon>Teleostei</taxon>
        <taxon>Anguilliformes</taxon>
        <taxon>Anguillidae</taxon>
        <taxon>Anguilla</taxon>
    </lineage>
</organism>
<reference evidence="1" key="2">
    <citation type="journal article" date="2015" name="Fish Shellfish Immunol.">
        <title>Early steps in the European eel (Anguilla anguilla)-Vibrio vulnificus interaction in the gills: Role of the RtxA13 toxin.</title>
        <authorList>
            <person name="Callol A."/>
            <person name="Pajuelo D."/>
            <person name="Ebbesson L."/>
            <person name="Teles M."/>
            <person name="MacKenzie S."/>
            <person name="Amaro C."/>
        </authorList>
    </citation>
    <scope>NUCLEOTIDE SEQUENCE</scope>
</reference>
<reference evidence="1" key="1">
    <citation type="submission" date="2014-11" db="EMBL/GenBank/DDBJ databases">
        <authorList>
            <person name="Amaro Gonzalez C."/>
        </authorList>
    </citation>
    <scope>NUCLEOTIDE SEQUENCE</scope>
</reference>